<comment type="caution">
    <text evidence="12">The sequence shown here is derived from an EMBL/GenBank/DDBJ whole genome shotgun (WGS) entry which is preliminary data.</text>
</comment>
<dbReference type="PROSITE" id="PS50059">
    <property type="entry name" value="FKBP_PPIASE"/>
    <property type="match status" value="1"/>
</dbReference>
<dbReference type="eggNOG" id="COG1047">
    <property type="taxonomic scope" value="Bacteria"/>
</dbReference>
<evidence type="ECO:0000256" key="1">
    <source>
        <dbReference type="ARBA" id="ARBA00000971"/>
    </source>
</evidence>
<dbReference type="EMBL" id="JMIH01000024">
    <property type="protein sequence ID" value="KEO72431.1"/>
    <property type="molecule type" value="Genomic_DNA"/>
</dbReference>
<proteinExistence type="inferred from homology"/>
<dbReference type="Proteomes" id="UP000027821">
    <property type="component" value="Unassembled WGS sequence"/>
</dbReference>
<organism evidence="12 13">
    <name type="scientific">Anditalea andensis</name>
    <dbReference type="NCBI Taxonomy" id="1048983"/>
    <lineage>
        <taxon>Bacteria</taxon>
        <taxon>Pseudomonadati</taxon>
        <taxon>Bacteroidota</taxon>
        <taxon>Cytophagia</taxon>
        <taxon>Cytophagales</taxon>
        <taxon>Cytophagaceae</taxon>
        <taxon>Anditalea</taxon>
    </lineage>
</organism>
<evidence type="ECO:0000256" key="4">
    <source>
        <dbReference type="ARBA" id="ARBA00022490"/>
    </source>
</evidence>
<evidence type="ECO:0000256" key="10">
    <source>
        <dbReference type="RuleBase" id="RU003915"/>
    </source>
</evidence>
<feature type="domain" description="PPIase FKBP-type" evidence="11">
    <location>
        <begin position="7"/>
        <end position="81"/>
    </location>
</feature>
<dbReference type="GO" id="GO:0005737">
    <property type="term" value="C:cytoplasm"/>
    <property type="evidence" value="ECO:0007669"/>
    <property type="project" value="UniProtKB-SubCell"/>
</dbReference>
<evidence type="ECO:0000256" key="2">
    <source>
        <dbReference type="ARBA" id="ARBA00004496"/>
    </source>
</evidence>
<dbReference type="InterPro" id="IPR046357">
    <property type="entry name" value="PPIase_dom_sf"/>
</dbReference>
<evidence type="ECO:0000256" key="8">
    <source>
        <dbReference type="ARBA" id="ARBA00037071"/>
    </source>
</evidence>
<dbReference type="SUPFAM" id="SSF54534">
    <property type="entry name" value="FKBP-like"/>
    <property type="match status" value="1"/>
</dbReference>
<reference evidence="12 13" key="1">
    <citation type="submission" date="2014-04" db="EMBL/GenBank/DDBJ databases">
        <title>Characterization and application of a salt tolerant electro-active bacterium.</title>
        <authorList>
            <person name="Yang L."/>
            <person name="Wei S."/>
            <person name="Tay Q.X.M."/>
        </authorList>
    </citation>
    <scope>NUCLEOTIDE SEQUENCE [LARGE SCALE GENOMIC DNA]</scope>
    <source>
        <strain evidence="12 13">LY1</strain>
    </source>
</reference>
<dbReference type="GO" id="GO:0003755">
    <property type="term" value="F:peptidyl-prolyl cis-trans isomerase activity"/>
    <property type="evidence" value="ECO:0007669"/>
    <property type="project" value="UniProtKB-UniRule"/>
</dbReference>
<evidence type="ECO:0000256" key="3">
    <source>
        <dbReference type="ARBA" id="ARBA00006577"/>
    </source>
</evidence>
<accession>A0A074KR50</accession>
<evidence type="ECO:0000313" key="12">
    <source>
        <dbReference type="EMBL" id="KEO72431.1"/>
    </source>
</evidence>
<gene>
    <name evidence="12" type="ORF">EL17_16950</name>
</gene>
<keyword evidence="6" id="KW-0143">Chaperone</keyword>
<dbReference type="PANTHER" id="PTHR47861:SF3">
    <property type="entry name" value="FKBP-TYPE PEPTIDYL-PROLYL CIS-TRANS ISOMERASE SLYD"/>
    <property type="match status" value="1"/>
</dbReference>
<dbReference type="OrthoDB" id="9808891at2"/>
<evidence type="ECO:0000256" key="7">
    <source>
        <dbReference type="ARBA" id="ARBA00023235"/>
    </source>
</evidence>
<comment type="catalytic activity">
    <reaction evidence="1 9 10">
        <text>[protein]-peptidylproline (omega=180) = [protein]-peptidylproline (omega=0)</text>
        <dbReference type="Rhea" id="RHEA:16237"/>
        <dbReference type="Rhea" id="RHEA-COMP:10747"/>
        <dbReference type="Rhea" id="RHEA-COMP:10748"/>
        <dbReference type="ChEBI" id="CHEBI:83833"/>
        <dbReference type="ChEBI" id="CHEBI:83834"/>
        <dbReference type="EC" id="5.2.1.8"/>
    </reaction>
</comment>
<dbReference type="EC" id="5.2.1.8" evidence="10"/>
<comment type="similarity">
    <text evidence="3 10">Belongs to the FKBP-type PPIase family.</text>
</comment>
<dbReference type="PANTHER" id="PTHR47861">
    <property type="entry name" value="FKBP-TYPE PEPTIDYL-PROLYL CIS-TRANS ISOMERASE SLYD"/>
    <property type="match status" value="1"/>
</dbReference>
<evidence type="ECO:0000313" key="13">
    <source>
        <dbReference type="Proteomes" id="UP000027821"/>
    </source>
</evidence>
<comment type="subcellular location">
    <subcellularLocation>
        <location evidence="2">Cytoplasm</location>
    </subcellularLocation>
</comment>
<comment type="function">
    <text evidence="8">Also involved in hydrogenase metallocenter assembly, probably by participating in the nickel insertion step. This function in hydrogenase biosynthesis requires chaperone activity and the presence of the metal-binding domain, but not PPIase activity.</text>
</comment>
<dbReference type="RefSeq" id="WP_035076950.1">
    <property type="nucleotide sequence ID" value="NZ_JMIH01000024.1"/>
</dbReference>
<evidence type="ECO:0000256" key="9">
    <source>
        <dbReference type="PROSITE-ProRule" id="PRU00277"/>
    </source>
</evidence>
<sequence>MSVATKGNTVKVHYTGKLKDGTIFDSSESREPLEFTLGDGNMIKGFDAAVHGMNIGEDKSITIPSEEAYGEKKDEMMVDIPRTQVPADINPEVGMDLSIQNQEGQPMPVKVVHVDDEKITLDANHPLAGQDLIFDIKLVEIA</sequence>
<protein>
    <recommendedName>
        <fullName evidence="10">Peptidyl-prolyl cis-trans isomerase</fullName>
        <ecNumber evidence="10">5.2.1.8</ecNumber>
    </recommendedName>
</protein>
<dbReference type="InterPro" id="IPR001179">
    <property type="entry name" value="PPIase_FKBP_dom"/>
</dbReference>
<name>A0A074KR50_9BACT</name>
<keyword evidence="7 9" id="KW-0413">Isomerase</keyword>
<keyword evidence="13" id="KW-1185">Reference proteome</keyword>
<evidence type="ECO:0000259" key="11">
    <source>
        <dbReference type="PROSITE" id="PS50059"/>
    </source>
</evidence>
<dbReference type="STRING" id="1048983.EL17_16950"/>
<keyword evidence="5 9" id="KW-0697">Rotamase</keyword>
<evidence type="ECO:0000256" key="6">
    <source>
        <dbReference type="ARBA" id="ARBA00023186"/>
    </source>
</evidence>
<evidence type="ECO:0000256" key="5">
    <source>
        <dbReference type="ARBA" id="ARBA00023110"/>
    </source>
</evidence>
<dbReference type="Gene3D" id="3.10.50.40">
    <property type="match status" value="1"/>
</dbReference>
<dbReference type="GO" id="GO:0042026">
    <property type="term" value="P:protein refolding"/>
    <property type="evidence" value="ECO:0007669"/>
    <property type="project" value="UniProtKB-ARBA"/>
</dbReference>
<dbReference type="Pfam" id="PF00254">
    <property type="entry name" value="FKBP_C"/>
    <property type="match status" value="1"/>
</dbReference>
<dbReference type="AlphaFoldDB" id="A0A074KR50"/>
<keyword evidence="4" id="KW-0963">Cytoplasm</keyword>